<name>A0A6A7BQC4_9PEZI</name>
<keyword evidence="7" id="KW-1185">Reference proteome</keyword>
<evidence type="ECO:0000256" key="2">
    <source>
        <dbReference type="ARBA" id="ARBA00072091"/>
    </source>
</evidence>
<dbReference type="InterPro" id="IPR035969">
    <property type="entry name" value="Rab-GAP_TBC_sf"/>
</dbReference>
<dbReference type="GO" id="GO:0005737">
    <property type="term" value="C:cytoplasm"/>
    <property type="evidence" value="ECO:0007669"/>
    <property type="project" value="UniProtKB-ARBA"/>
</dbReference>
<dbReference type="Gene3D" id="1.10.8.270">
    <property type="entry name" value="putative rabgap domain of human tbc1 domain family member 14 like domains"/>
    <property type="match status" value="1"/>
</dbReference>
<dbReference type="Gene3D" id="1.10.472.80">
    <property type="entry name" value="Ypt/Rab-GAP domain of gyp1p, domain 3"/>
    <property type="match status" value="1"/>
</dbReference>
<evidence type="ECO:0000259" key="5">
    <source>
        <dbReference type="PROSITE" id="PS50086"/>
    </source>
</evidence>
<feature type="region of interest" description="Disordered" evidence="4">
    <location>
        <begin position="720"/>
        <end position="760"/>
    </location>
</feature>
<protein>
    <recommendedName>
        <fullName evidence="2">GTPase-activating protein GYP7</fullName>
    </recommendedName>
    <alternativeName>
        <fullName evidence="3">GAP for YPT7</fullName>
    </alternativeName>
</protein>
<dbReference type="OrthoDB" id="10264062at2759"/>
<dbReference type="FunFam" id="1.10.8.270:FF:000032">
    <property type="entry name" value="GTPase activating protein (Gyp7)"/>
    <property type="match status" value="1"/>
</dbReference>
<dbReference type="AlphaFoldDB" id="A0A6A7BQC4"/>
<accession>A0A6A7BQC4</accession>
<dbReference type="Pfam" id="PF00566">
    <property type="entry name" value="RabGAP-TBC"/>
    <property type="match status" value="1"/>
</dbReference>
<dbReference type="PANTHER" id="PTHR22957:SF502">
    <property type="entry name" value="SMALL G PROTEIN SIGNALING MODULATOR 2-RELATED"/>
    <property type="match status" value="1"/>
</dbReference>
<reference evidence="6" key="1">
    <citation type="journal article" date="2020" name="Stud. Mycol.">
        <title>101 Dothideomycetes genomes: a test case for predicting lifestyles and emergence of pathogens.</title>
        <authorList>
            <person name="Haridas S."/>
            <person name="Albert R."/>
            <person name="Binder M."/>
            <person name="Bloem J."/>
            <person name="Labutti K."/>
            <person name="Salamov A."/>
            <person name="Andreopoulos B."/>
            <person name="Baker S."/>
            <person name="Barry K."/>
            <person name="Bills G."/>
            <person name="Bluhm B."/>
            <person name="Cannon C."/>
            <person name="Castanera R."/>
            <person name="Culley D."/>
            <person name="Daum C."/>
            <person name="Ezra D."/>
            <person name="Gonzalez J."/>
            <person name="Henrissat B."/>
            <person name="Kuo A."/>
            <person name="Liang C."/>
            <person name="Lipzen A."/>
            <person name="Lutzoni F."/>
            <person name="Magnuson J."/>
            <person name="Mondo S."/>
            <person name="Nolan M."/>
            <person name="Ohm R."/>
            <person name="Pangilinan J."/>
            <person name="Park H.-J."/>
            <person name="Ramirez L."/>
            <person name="Alfaro M."/>
            <person name="Sun H."/>
            <person name="Tritt A."/>
            <person name="Yoshinaga Y."/>
            <person name="Zwiers L.-H."/>
            <person name="Turgeon B."/>
            <person name="Goodwin S."/>
            <person name="Spatafora J."/>
            <person name="Crous P."/>
            <person name="Grigoriev I."/>
        </authorList>
    </citation>
    <scope>NUCLEOTIDE SEQUENCE</scope>
    <source>
        <strain evidence="6">CBS 480.64</strain>
    </source>
</reference>
<dbReference type="Proteomes" id="UP000799421">
    <property type="component" value="Unassembled WGS sequence"/>
</dbReference>
<feature type="domain" description="Rab-GAP TBC" evidence="5">
    <location>
        <begin position="423"/>
        <end position="651"/>
    </location>
</feature>
<sequence length="806" mass="92558">MTSNRTETSDDRSPHIPASPSASFYALSDDEENDYNMIKHTKHQAGVQLLRTKNKVYVHPTPSAKDNVEGWIAVMQEKIPTPTSPGSIKCGLLLAWLPDDKVGDVTAAYNKVDMAEDELPRPPIVPPPPANVNRQDGHVHGFQIPVSQIFSIIVRPPSIGWWFGSIIINTRSGESFPALFFHDSECKSTMEHRKRLQRENFSIGSENGSIFWGGDVVIDWLKRYVPVERAAHELGVYLIDPSEEDRIGFGNDSQKVKNVLEGKHKDLSIQNKEDPVVAALNQARWNFLEKMSQVTTFARRTAQAAAENRNLPPQVRRLLQNPQVQTVSEEFDSARLYLARWAMGIAEQSERERSQRLWTAKDVLGKEHSEVGEFEILDVESLVLSDQYKPVTQKEWDGFFNQRTGVLEKTVDEVKQRIFHGGFESDAVRKEAWLFLLEVYDWKSSKDERQAKINSLRDEFVKLKGAWWERLVENDNNYSQRDWWNDQRNRIEKDVHRTDRHIPLFAGEDIPHPNPDSPFAEQGTNVHMEQMKDLLLTYNEYNPDLGYVQGMSDLLAPIYAVEQDDAVAFWAFVGFMSRMERNFLRDQSGMRFQLMTLDQLCQLLDPKLYEHLQKVDSTNFFFFFRMLLVWYKREFEFNDILRLWESLWTDYMSSQFHIFIAMAILEKHRNVIMDHLKGFDEVLKYINELSGMIDLQSTLIRAESLFRQFQRMVEAIDKKNNFPSAPIPRQRLPQPPSSSDATHMSGRKSPAATAQVSGRDAATATDVIRGAQAECVITPELRSLLSRDPPKLNKAEVRAHGGGVGS</sequence>
<dbReference type="InterPro" id="IPR000195">
    <property type="entry name" value="Rab-GAP-TBC_dom"/>
</dbReference>
<feature type="region of interest" description="Disordered" evidence="4">
    <location>
        <begin position="1"/>
        <end position="22"/>
    </location>
</feature>
<evidence type="ECO:0000256" key="1">
    <source>
        <dbReference type="ARBA" id="ARBA00022468"/>
    </source>
</evidence>
<dbReference type="EMBL" id="MU006065">
    <property type="protein sequence ID" value="KAF2857117.1"/>
    <property type="molecule type" value="Genomic_DNA"/>
</dbReference>
<evidence type="ECO:0000313" key="7">
    <source>
        <dbReference type="Proteomes" id="UP000799421"/>
    </source>
</evidence>
<feature type="region of interest" description="Disordered" evidence="4">
    <location>
        <begin position="780"/>
        <end position="806"/>
    </location>
</feature>
<dbReference type="PROSITE" id="PS50086">
    <property type="entry name" value="TBC_RABGAP"/>
    <property type="match status" value="1"/>
</dbReference>
<dbReference type="PANTHER" id="PTHR22957">
    <property type="entry name" value="TBC1 DOMAIN FAMILY MEMBER GTPASE-ACTIVATING PROTEIN"/>
    <property type="match status" value="1"/>
</dbReference>
<evidence type="ECO:0000313" key="6">
    <source>
        <dbReference type="EMBL" id="KAF2857117.1"/>
    </source>
</evidence>
<organism evidence="6 7">
    <name type="scientific">Piedraia hortae CBS 480.64</name>
    <dbReference type="NCBI Taxonomy" id="1314780"/>
    <lineage>
        <taxon>Eukaryota</taxon>
        <taxon>Fungi</taxon>
        <taxon>Dikarya</taxon>
        <taxon>Ascomycota</taxon>
        <taxon>Pezizomycotina</taxon>
        <taxon>Dothideomycetes</taxon>
        <taxon>Dothideomycetidae</taxon>
        <taxon>Capnodiales</taxon>
        <taxon>Piedraiaceae</taxon>
        <taxon>Piedraia</taxon>
    </lineage>
</organism>
<dbReference type="SMART" id="SM00164">
    <property type="entry name" value="TBC"/>
    <property type="match status" value="1"/>
</dbReference>
<dbReference type="FunFam" id="1.10.472.80:FF:000005">
    <property type="entry name" value="TBC1 domain family member 15"/>
    <property type="match status" value="1"/>
</dbReference>
<proteinExistence type="predicted"/>
<feature type="compositionally biased region" description="Basic and acidic residues" evidence="4">
    <location>
        <begin position="788"/>
        <end position="799"/>
    </location>
</feature>
<dbReference type="GO" id="GO:0005096">
    <property type="term" value="F:GTPase activator activity"/>
    <property type="evidence" value="ECO:0007669"/>
    <property type="project" value="UniProtKB-KW"/>
</dbReference>
<gene>
    <name evidence="6" type="ORF">K470DRAFT_279513</name>
</gene>
<keyword evidence="1" id="KW-0343">GTPase activation</keyword>
<dbReference type="SUPFAM" id="SSF47923">
    <property type="entry name" value="Ypt/Rab-GAP domain of gyp1p"/>
    <property type="match status" value="2"/>
</dbReference>
<evidence type="ECO:0000256" key="4">
    <source>
        <dbReference type="SAM" id="MobiDB-lite"/>
    </source>
</evidence>
<evidence type="ECO:0000256" key="3">
    <source>
        <dbReference type="ARBA" id="ARBA00082648"/>
    </source>
</evidence>